<dbReference type="RefSeq" id="WP_280163356.1">
    <property type="nucleotide sequence ID" value="NZ_CP093428.1"/>
</dbReference>
<gene>
    <name evidence="3" type="ORF">MOQ58_09060</name>
</gene>
<evidence type="ECO:0000313" key="3">
    <source>
        <dbReference type="EMBL" id="WGK92326.1"/>
    </source>
</evidence>
<organism evidence="3 4">
    <name type="scientific">Pseudomonas migulae</name>
    <dbReference type="NCBI Taxonomy" id="78543"/>
    <lineage>
        <taxon>Bacteria</taxon>
        <taxon>Pseudomonadati</taxon>
        <taxon>Pseudomonadota</taxon>
        <taxon>Gammaproteobacteria</taxon>
        <taxon>Pseudomonadales</taxon>
        <taxon>Pseudomonadaceae</taxon>
        <taxon>Pseudomonas</taxon>
    </lineage>
</organism>
<feature type="transmembrane region" description="Helical" evidence="2">
    <location>
        <begin position="172"/>
        <end position="193"/>
    </location>
</feature>
<keyword evidence="2" id="KW-0472">Membrane</keyword>
<evidence type="ECO:0000256" key="2">
    <source>
        <dbReference type="SAM" id="Phobius"/>
    </source>
</evidence>
<feature type="transmembrane region" description="Helical" evidence="2">
    <location>
        <begin position="205"/>
        <end position="227"/>
    </location>
</feature>
<feature type="compositionally biased region" description="Polar residues" evidence="1">
    <location>
        <begin position="35"/>
        <end position="51"/>
    </location>
</feature>
<reference evidence="3 4" key="1">
    <citation type="submission" date="2022-03" db="EMBL/GenBank/DDBJ databases">
        <title>Plant growth promoting endophytes with ACC deaminase activity.</title>
        <authorList>
            <person name="Charles T."/>
            <person name="Van Dyk A."/>
            <person name="Cheng J."/>
            <person name="Heil J."/>
        </authorList>
    </citation>
    <scope>NUCLEOTIDE SEQUENCE [LARGE SCALE GENOMIC DNA]</scope>
    <source>
        <strain evidence="3 4">8R6</strain>
    </source>
</reference>
<evidence type="ECO:0000256" key="1">
    <source>
        <dbReference type="SAM" id="MobiDB-lite"/>
    </source>
</evidence>
<keyword evidence="2" id="KW-1133">Transmembrane helix</keyword>
<feature type="region of interest" description="Disordered" evidence="1">
    <location>
        <begin position="20"/>
        <end position="58"/>
    </location>
</feature>
<evidence type="ECO:0000313" key="4">
    <source>
        <dbReference type="Proteomes" id="UP001243713"/>
    </source>
</evidence>
<sequence length="242" mass="26413">MTDKDRKGRSAFDIASDNIKKWGGISSSSSSTSSGNIYSNPKNTSSSSDFNTRIEPHPVSDINKQVDDYIEVALDTVATKVDAIYKEKMVLINQAEKKLAGMINNSTTLLKDLEAKLTTVTELTNRSIDIQNTLQEEIKYIKGNAISALAIFVSFFAFITVTLNVFSKAGSVVSAAILVLIFWCLLIGFNLIIAIQFKVFAGSKVIWCSLGAVILVSVLAVLGLYYFSPELRGVKAIFLFAT</sequence>
<proteinExistence type="predicted"/>
<keyword evidence="2" id="KW-0812">Transmembrane</keyword>
<protein>
    <submittedName>
        <fullName evidence="3">Uncharacterized protein</fullName>
    </submittedName>
</protein>
<accession>A0ABY8N0H8</accession>
<feature type="transmembrane region" description="Helical" evidence="2">
    <location>
        <begin position="145"/>
        <end position="166"/>
    </location>
</feature>
<dbReference type="Proteomes" id="UP001243713">
    <property type="component" value="Chromosome"/>
</dbReference>
<keyword evidence="4" id="KW-1185">Reference proteome</keyword>
<name>A0ABY8N0H8_9PSED</name>
<dbReference type="EMBL" id="CP093428">
    <property type="protein sequence ID" value="WGK92326.1"/>
    <property type="molecule type" value="Genomic_DNA"/>
</dbReference>